<comment type="subcellular location">
    <subcellularLocation>
        <location evidence="3">Plastid</location>
        <location evidence="3">Chloroplast</location>
    </subcellularLocation>
</comment>
<dbReference type="Proteomes" id="UP000685013">
    <property type="component" value="Chromosome 10"/>
</dbReference>
<dbReference type="EC" id="4.2.3.1" evidence="7"/>
<evidence type="ECO:0000256" key="19">
    <source>
        <dbReference type="SAM" id="MobiDB-lite"/>
    </source>
</evidence>
<evidence type="ECO:0000256" key="11">
    <source>
        <dbReference type="ARBA" id="ARBA00022640"/>
    </source>
</evidence>
<organism evidence="21 22">
    <name type="scientific">Cucurbita argyrosperma subsp. sororia</name>
    <dbReference type="NCBI Taxonomy" id="37648"/>
    <lineage>
        <taxon>Eukaryota</taxon>
        <taxon>Viridiplantae</taxon>
        <taxon>Streptophyta</taxon>
        <taxon>Embryophyta</taxon>
        <taxon>Tracheophyta</taxon>
        <taxon>Spermatophyta</taxon>
        <taxon>Magnoliopsida</taxon>
        <taxon>eudicotyledons</taxon>
        <taxon>Gunneridae</taxon>
        <taxon>Pentapetalae</taxon>
        <taxon>rosids</taxon>
        <taxon>fabids</taxon>
        <taxon>Cucurbitales</taxon>
        <taxon>Cucurbitaceae</taxon>
        <taxon>Cucurbiteae</taxon>
        <taxon>Cucurbita</taxon>
    </lineage>
</organism>
<dbReference type="GO" id="GO:0009507">
    <property type="term" value="C:chloroplast"/>
    <property type="evidence" value="ECO:0007669"/>
    <property type="project" value="UniProtKB-SubCell"/>
</dbReference>
<keyword evidence="16" id="KW-0456">Lyase</keyword>
<dbReference type="NCBIfam" id="TIGR00260">
    <property type="entry name" value="thrC"/>
    <property type="match status" value="1"/>
</dbReference>
<keyword evidence="13" id="KW-0791">Threonine biosynthesis</keyword>
<feature type="domain" description="Tryptophan synthase beta chain-like PALP" evidence="20">
    <location>
        <begin position="267"/>
        <end position="574"/>
    </location>
</feature>
<keyword evidence="9" id="KW-0021">Allosteric enzyme</keyword>
<evidence type="ECO:0000256" key="9">
    <source>
        <dbReference type="ARBA" id="ARBA00022533"/>
    </source>
</evidence>
<dbReference type="EMBL" id="JAGKQH010000010">
    <property type="protein sequence ID" value="KAG6590018.1"/>
    <property type="molecule type" value="Genomic_DNA"/>
</dbReference>
<comment type="similarity">
    <text evidence="5">Belongs to the threonine synthase family.</text>
</comment>
<evidence type="ECO:0000256" key="5">
    <source>
        <dbReference type="ARBA" id="ARBA00005517"/>
    </source>
</evidence>
<dbReference type="GO" id="GO:0030170">
    <property type="term" value="F:pyridoxal phosphate binding"/>
    <property type="evidence" value="ECO:0007669"/>
    <property type="project" value="InterPro"/>
</dbReference>
<evidence type="ECO:0000256" key="10">
    <source>
        <dbReference type="ARBA" id="ARBA00022605"/>
    </source>
</evidence>
<keyword evidence="11" id="KW-0934">Plastid</keyword>
<protein>
    <recommendedName>
        <fullName evidence="7">threonine synthase</fullName>
        <ecNumber evidence="7">4.2.3.1</ecNumber>
    </recommendedName>
</protein>
<feature type="region of interest" description="Disordered" evidence="19">
    <location>
        <begin position="132"/>
        <end position="176"/>
    </location>
</feature>
<keyword evidence="22" id="KW-1185">Reference proteome</keyword>
<keyword evidence="12" id="KW-0949">S-adenosyl-L-methionine</keyword>
<comment type="cofactor">
    <cofactor evidence="1 18">
        <name>pyridoxal 5'-phosphate</name>
        <dbReference type="ChEBI" id="CHEBI:597326"/>
    </cofactor>
</comment>
<feature type="non-terminal residue" evidence="21">
    <location>
        <position position="1"/>
    </location>
</feature>
<evidence type="ECO:0000313" key="22">
    <source>
        <dbReference type="Proteomes" id="UP000685013"/>
    </source>
</evidence>
<dbReference type="PROSITE" id="PS00165">
    <property type="entry name" value="DEHYDRATASE_SER_THR"/>
    <property type="match status" value="1"/>
</dbReference>
<comment type="caution">
    <text evidence="21">The sequence shown here is derived from an EMBL/GenBank/DDBJ whole genome shotgun (WGS) entry which is preliminary data.</text>
</comment>
<evidence type="ECO:0000313" key="21">
    <source>
        <dbReference type="EMBL" id="KAG6590018.1"/>
    </source>
</evidence>
<name>A0AAV6MZS2_9ROSI</name>
<evidence type="ECO:0000256" key="4">
    <source>
        <dbReference type="ARBA" id="ARBA00004979"/>
    </source>
</evidence>
<dbReference type="InterPro" id="IPR004450">
    <property type="entry name" value="Thr_synthase-like"/>
</dbReference>
<dbReference type="CDD" id="cd01563">
    <property type="entry name" value="Thr-synth_1"/>
    <property type="match status" value="1"/>
</dbReference>
<evidence type="ECO:0000256" key="16">
    <source>
        <dbReference type="ARBA" id="ARBA00023239"/>
    </source>
</evidence>
<comment type="function">
    <text evidence="2">Catalyzes the gamma-elimination of phosphate from L-phosphohomoserine and the beta-addition of water to produce L-threonine.</text>
</comment>
<evidence type="ECO:0000256" key="18">
    <source>
        <dbReference type="PIRSR" id="PIRSR604450-51"/>
    </source>
</evidence>
<evidence type="ECO:0000256" key="2">
    <source>
        <dbReference type="ARBA" id="ARBA00003648"/>
    </source>
</evidence>
<evidence type="ECO:0000256" key="8">
    <source>
        <dbReference type="ARBA" id="ARBA00022528"/>
    </source>
</evidence>
<feature type="compositionally biased region" description="Low complexity" evidence="19">
    <location>
        <begin position="133"/>
        <end position="153"/>
    </location>
</feature>
<evidence type="ECO:0000256" key="13">
    <source>
        <dbReference type="ARBA" id="ARBA00022697"/>
    </source>
</evidence>
<feature type="compositionally biased region" description="Basic and acidic residues" evidence="19">
    <location>
        <begin position="1"/>
        <end position="14"/>
    </location>
</feature>
<keyword evidence="15" id="KW-0809">Transit peptide</keyword>
<feature type="region of interest" description="Disordered" evidence="19">
    <location>
        <begin position="1"/>
        <end position="22"/>
    </location>
</feature>
<evidence type="ECO:0000256" key="12">
    <source>
        <dbReference type="ARBA" id="ARBA00022691"/>
    </source>
</evidence>
<dbReference type="PANTHER" id="PTHR10314">
    <property type="entry name" value="CYSTATHIONINE BETA-SYNTHASE"/>
    <property type="match status" value="1"/>
</dbReference>
<evidence type="ECO:0000256" key="14">
    <source>
        <dbReference type="ARBA" id="ARBA00022898"/>
    </source>
</evidence>
<dbReference type="GO" id="GO:0009088">
    <property type="term" value="P:threonine biosynthetic process"/>
    <property type="evidence" value="ECO:0007669"/>
    <property type="project" value="UniProtKB-KW"/>
</dbReference>
<evidence type="ECO:0000256" key="17">
    <source>
        <dbReference type="ARBA" id="ARBA00049144"/>
    </source>
</evidence>
<dbReference type="GO" id="GO:0004795">
    <property type="term" value="F:threonine synthase activity"/>
    <property type="evidence" value="ECO:0007669"/>
    <property type="project" value="UniProtKB-EC"/>
</dbReference>
<dbReference type="InterPro" id="IPR000634">
    <property type="entry name" value="Ser/Thr_deHydtase_PyrdxlP-BS"/>
</dbReference>
<evidence type="ECO:0000256" key="7">
    <source>
        <dbReference type="ARBA" id="ARBA00013028"/>
    </source>
</evidence>
<accession>A0AAV6MZS2</accession>
<dbReference type="InterPro" id="IPR001926">
    <property type="entry name" value="TrpB-like_PALP"/>
</dbReference>
<keyword evidence="14 18" id="KW-0663">Pyridoxal phosphate</keyword>
<comment type="pathway">
    <text evidence="4">Amino-acid biosynthesis; L-threonine biosynthesis; L-threonine from L-aspartate: step 5/5.</text>
</comment>
<feature type="modified residue" description="N6-(pyridoxal phosphate)lysine" evidence="18">
    <location>
        <position position="305"/>
    </location>
</feature>
<sequence>MITRSHDDRHEVTHHLSHSQHIGWPRAHDEPWIPKPCHHPTNGVEVSAWARTQSTGSLESKAHGHKVKRKVWKWSYNQRSLVLRHYRRRRLRLRLRMAASSLLNPAISFPSYKPKLQANPKFRNPILGIGRVSATSDSSSSTPTNGSPSLSTTKNRRSADENIKDEARRHRAASGEDRSNFSAKYVPFNAGADSSEWYSLDEVVYRSRSGGLLDVQHDMEALKKFDGAYWRNLFDSRVGKTTWPYGSGVWSKKEWVLPEIDPDDIVSAFEGNSNLFWAERFGKQFLGMNDLWVKHCGISHTGSFKDLGMTVLVSQVNRLRKLKRPVVGVGCASTGDTSAALSAYCASAGIPSIVFLPANKISMAQLVQPIANGAFVLSIDTDFDGCMKLIREVTAELPIYLANSLNSLRLEGQKTAAIEILQQFDWAVPEWVIIPGGNLGNIYAFYKGFKMCQELGLVDRIPRLVCAQAANANPLYLHYKSGWKDFKAVKASSTFASAIQIGDPVSIDRAVCALQNSNGIVEEATEEELMDAMAQADSTGMFICPHTGVALTALIKLRNQGVISPTDRTVVVSTAHGLKFTQSKIDYHSKEIPDMACQFANPPVQVKADYGSVMDVLKDYLLQKSPMSKV</sequence>
<dbReference type="AlphaFoldDB" id="A0AAV6MZS2"/>
<evidence type="ECO:0000256" key="1">
    <source>
        <dbReference type="ARBA" id="ARBA00001933"/>
    </source>
</evidence>
<evidence type="ECO:0000256" key="3">
    <source>
        <dbReference type="ARBA" id="ARBA00004229"/>
    </source>
</evidence>
<reference evidence="21 22" key="1">
    <citation type="journal article" date="2021" name="Hortic Res">
        <title>The domestication of Cucurbita argyrosperma as revealed by the genome of its wild relative.</title>
        <authorList>
            <person name="Barrera-Redondo J."/>
            <person name="Sanchez-de la Vega G."/>
            <person name="Aguirre-Liguori J.A."/>
            <person name="Castellanos-Morales G."/>
            <person name="Gutierrez-Guerrero Y.T."/>
            <person name="Aguirre-Dugua X."/>
            <person name="Aguirre-Planter E."/>
            <person name="Tenaillon M.I."/>
            <person name="Lira-Saade R."/>
            <person name="Eguiarte L.E."/>
        </authorList>
    </citation>
    <scope>NUCLEOTIDE SEQUENCE [LARGE SCALE GENOMIC DNA]</scope>
    <source>
        <strain evidence="21">JBR-2021</strain>
    </source>
</reference>
<proteinExistence type="inferred from homology"/>
<dbReference type="FunFam" id="3.40.50.1100:FF:000030">
    <property type="entry name" value="Threonine synthase 1, chloroplastic"/>
    <property type="match status" value="1"/>
</dbReference>
<keyword evidence="10" id="KW-0028">Amino-acid biosynthesis</keyword>
<dbReference type="Pfam" id="PF00291">
    <property type="entry name" value="PALP"/>
    <property type="match status" value="1"/>
</dbReference>
<feature type="compositionally biased region" description="Basic and acidic residues" evidence="19">
    <location>
        <begin position="157"/>
        <end position="176"/>
    </location>
</feature>
<evidence type="ECO:0000259" key="20">
    <source>
        <dbReference type="Pfam" id="PF00291"/>
    </source>
</evidence>
<comment type="subunit">
    <text evidence="6">Homodimer.</text>
</comment>
<keyword evidence="8" id="KW-0150">Chloroplast</keyword>
<gene>
    <name evidence="21" type="ORF">SDJN03_15441</name>
</gene>
<evidence type="ECO:0000256" key="6">
    <source>
        <dbReference type="ARBA" id="ARBA00011738"/>
    </source>
</evidence>
<evidence type="ECO:0000256" key="15">
    <source>
        <dbReference type="ARBA" id="ARBA00022946"/>
    </source>
</evidence>
<dbReference type="InterPro" id="IPR050214">
    <property type="entry name" value="Cys_Synth/Cystath_Beta-Synth"/>
</dbReference>
<comment type="catalytic activity">
    <reaction evidence="17">
        <text>O-phospho-L-homoserine + H2O = L-threonine + phosphate</text>
        <dbReference type="Rhea" id="RHEA:10840"/>
        <dbReference type="ChEBI" id="CHEBI:15377"/>
        <dbReference type="ChEBI" id="CHEBI:43474"/>
        <dbReference type="ChEBI" id="CHEBI:57590"/>
        <dbReference type="ChEBI" id="CHEBI:57926"/>
        <dbReference type="EC" id="4.2.3.1"/>
    </reaction>
</comment>